<dbReference type="InterPro" id="IPR009553">
    <property type="entry name" value="DUF1173"/>
</dbReference>
<sequence>MTLYKIGGDTVEKGDDNFETLLGAAYGARQRPKCLCRPGGVDMYVARIDERYVIKRMPYTADDHDPGCTSYEPPPELSGLGEVLGSAIIEVPDLSATTLKLQFALTKASGRAAPKPGDSNGNSVKTDSKKLSLRALLHFLWEQTGFHKWSPAMHGKRNWAVLRKYLLQAARHKQVKGHDLSDILYIPEPFTLERKQAIAHRRTAQLAQVAETGGHQGQRRLMMLIAEVKDFAPSRNGHKLVVRHSADFPFMLGPGMHERLLKRFDQEVSLWQSIDGTHLVTIATFGVNQAGVATIEEMALMVTTDNWVPFENRAEKILIDMLTADGRRFLKGLRYNLPQSRPLATTVLADTKPPTAMYIPPPGNSDDYTAALAELIDGSKMAAWVWHPESGEMPPIARSA</sequence>
<accession>A0A699GEN8</accession>
<evidence type="ECO:0008006" key="2">
    <source>
        <dbReference type="Google" id="ProtNLM"/>
    </source>
</evidence>
<proteinExistence type="predicted"/>
<dbReference type="EMBL" id="BKCJ010000003">
    <property type="protein sequence ID" value="GEU28292.1"/>
    <property type="molecule type" value="Genomic_DNA"/>
</dbReference>
<dbReference type="Pfam" id="PF06666">
    <property type="entry name" value="DUF1173"/>
    <property type="match status" value="1"/>
</dbReference>
<protein>
    <recommendedName>
        <fullName evidence="2">DUF1173 domain-containing protein</fullName>
    </recommendedName>
</protein>
<dbReference type="AlphaFoldDB" id="A0A699GEN8"/>
<name>A0A699GEN8_TANCI</name>
<organism evidence="1">
    <name type="scientific">Tanacetum cinerariifolium</name>
    <name type="common">Dalmatian daisy</name>
    <name type="synonym">Chrysanthemum cinerariifolium</name>
    <dbReference type="NCBI Taxonomy" id="118510"/>
    <lineage>
        <taxon>Eukaryota</taxon>
        <taxon>Viridiplantae</taxon>
        <taxon>Streptophyta</taxon>
        <taxon>Embryophyta</taxon>
        <taxon>Tracheophyta</taxon>
        <taxon>Spermatophyta</taxon>
        <taxon>Magnoliopsida</taxon>
        <taxon>eudicotyledons</taxon>
        <taxon>Gunneridae</taxon>
        <taxon>Pentapetalae</taxon>
        <taxon>asterids</taxon>
        <taxon>campanulids</taxon>
        <taxon>Asterales</taxon>
        <taxon>Asteraceae</taxon>
        <taxon>Asteroideae</taxon>
        <taxon>Anthemideae</taxon>
        <taxon>Anthemidinae</taxon>
        <taxon>Tanacetum</taxon>
    </lineage>
</organism>
<comment type="caution">
    <text evidence="1">The sequence shown here is derived from an EMBL/GenBank/DDBJ whole genome shotgun (WGS) entry which is preliminary data.</text>
</comment>
<evidence type="ECO:0000313" key="1">
    <source>
        <dbReference type="EMBL" id="GEU28292.1"/>
    </source>
</evidence>
<reference evidence="1" key="1">
    <citation type="journal article" date="2019" name="Sci. Rep.">
        <title>Draft genome of Tanacetum cinerariifolium, the natural source of mosquito coil.</title>
        <authorList>
            <person name="Yamashiro T."/>
            <person name="Shiraishi A."/>
            <person name="Satake H."/>
            <person name="Nakayama K."/>
        </authorList>
    </citation>
    <scope>NUCLEOTIDE SEQUENCE</scope>
</reference>
<gene>
    <name evidence="1" type="ORF">Tci_000270</name>
</gene>